<comment type="caution">
    <text evidence="2">The sequence shown here is derived from an EMBL/GenBank/DDBJ whole genome shotgun (WGS) entry which is preliminary data.</text>
</comment>
<evidence type="ECO:0000313" key="2">
    <source>
        <dbReference type="EMBL" id="MBD2701675.1"/>
    </source>
</evidence>
<evidence type="ECO:0000256" key="1">
    <source>
        <dbReference type="SAM" id="MobiDB-lite"/>
    </source>
</evidence>
<keyword evidence="3" id="KW-1185">Reference proteome</keyword>
<evidence type="ECO:0000313" key="3">
    <source>
        <dbReference type="Proteomes" id="UP000598820"/>
    </source>
</evidence>
<proteinExistence type="predicted"/>
<name>A0A926Y3A3_9BACT</name>
<reference evidence="2" key="1">
    <citation type="submission" date="2020-09" db="EMBL/GenBank/DDBJ databases">
        <authorList>
            <person name="Kim M.K."/>
        </authorList>
    </citation>
    <scope>NUCLEOTIDE SEQUENCE</scope>
    <source>
        <strain evidence="2">BT702</strain>
    </source>
</reference>
<feature type="region of interest" description="Disordered" evidence="1">
    <location>
        <begin position="14"/>
        <end position="40"/>
    </location>
</feature>
<accession>A0A926Y3A3</accession>
<sequence length="219" mass="24834">MALCSCKEQAITPQPATMPTSEASARQGIEGNKSGGQTLPQPTIIQQVYVPANDLFAHTRCRAWRITWPTYPAGTSPNQIPTMFSVSTGTPYSFNYLNNTSATTTYKTDFNLYHNNTLASVYDMWSQLTHVVGNTSMLEQTWFNKSEYTAAQMETWVKGRPSNFETFWEHTVATTTEIENYKQGDLFQFRLVKQNRYGGIRIVSMTPRIIEVYLAEPNI</sequence>
<feature type="compositionally biased region" description="Polar residues" evidence="1">
    <location>
        <begin position="14"/>
        <end position="24"/>
    </location>
</feature>
<dbReference type="EMBL" id="JACWZY010000009">
    <property type="protein sequence ID" value="MBD2701675.1"/>
    <property type="molecule type" value="Genomic_DNA"/>
</dbReference>
<organism evidence="2 3">
    <name type="scientific">Spirosoma profusum</name>
    <dbReference type="NCBI Taxonomy" id="2771354"/>
    <lineage>
        <taxon>Bacteria</taxon>
        <taxon>Pseudomonadati</taxon>
        <taxon>Bacteroidota</taxon>
        <taxon>Cytophagia</taxon>
        <taxon>Cytophagales</taxon>
        <taxon>Cytophagaceae</taxon>
        <taxon>Spirosoma</taxon>
    </lineage>
</organism>
<dbReference type="Proteomes" id="UP000598820">
    <property type="component" value="Unassembled WGS sequence"/>
</dbReference>
<dbReference type="AlphaFoldDB" id="A0A926Y3A3"/>
<protein>
    <submittedName>
        <fullName evidence="2">Uncharacterized protein</fullName>
    </submittedName>
</protein>
<gene>
    <name evidence="2" type="ORF">IC229_13575</name>
</gene>